<dbReference type="AlphaFoldDB" id="A0A194X9H6"/>
<accession>A0A194X9H6</accession>
<gene>
    <name evidence="1" type="ORF">LY89DRAFT_585643</name>
</gene>
<organism evidence="1 2">
    <name type="scientific">Mollisia scopiformis</name>
    <name type="common">Conifer needle endophyte fungus</name>
    <name type="synonym">Phialocephala scopiformis</name>
    <dbReference type="NCBI Taxonomy" id="149040"/>
    <lineage>
        <taxon>Eukaryota</taxon>
        <taxon>Fungi</taxon>
        <taxon>Dikarya</taxon>
        <taxon>Ascomycota</taxon>
        <taxon>Pezizomycotina</taxon>
        <taxon>Leotiomycetes</taxon>
        <taxon>Helotiales</taxon>
        <taxon>Mollisiaceae</taxon>
        <taxon>Mollisia</taxon>
    </lineage>
</organism>
<evidence type="ECO:0000313" key="2">
    <source>
        <dbReference type="Proteomes" id="UP000070700"/>
    </source>
</evidence>
<reference evidence="1 2" key="1">
    <citation type="submission" date="2015-10" db="EMBL/GenBank/DDBJ databases">
        <title>Full genome of DAOMC 229536 Phialocephala scopiformis, a fungal endophyte of spruce producing the potent anti-insectan compound rugulosin.</title>
        <authorList>
            <consortium name="DOE Joint Genome Institute"/>
            <person name="Walker A.K."/>
            <person name="Frasz S.L."/>
            <person name="Seifert K.A."/>
            <person name="Miller J.D."/>
            <person name="Mondo S.J."/>
            <person name="Labutti K."/>
            <person name="Lipzen A."/>
            <person name="Dockter R."/>
            <person name="Kennedy M."/>
            <person name="Grigoriev I.V."/>
            <person name="Spatafora J.W."/>
        </authorList>
    </citation>
    <scope>NUCLEOTIDE SEQUENCE [LARGE SCALE GENOMIC DNA]</scope>
    <source>
        <strain evidence="1 2">CBS 120377</strain>
    </source>
</reference>
<dbReference type="Proteomes" id="UP000070700">
    <property type="component" value="Unassembled WGS sequence"/>
</dbReference>
<dbReference type="RefSeq" id="XP_018071134.1">
    <property type="nucleotide sequence ID" value="XM_018209332.1"/>
</dbReference>
<proteinExistence type="predicted"/>
<dbReference type="InParanoid" id="A0A194X9H6"/>
<dbReference type="OrthoDB" id="3508416at2759"/>
<evidence type="ECO:0000313" key="1">
    <source>
        <dbReference type="EMBL" id="KUJ16779.1"/>
    </source>
</evidence>
<protein>
    <submittedName>
        <fullName evidence="1">Uncharacterized protein</fullName>
    </submittedName>
</protein>
<dbReference type="EMBL" id="KQ947415">
    <property type="protein sequence ID" value="KUJ16779.1"/>
    <property type="molecule type" value="Genomic_DNA"/>
</dbReference>
<keyword evidence="2" id="KW-1185">Reference proteome</keyword>
<name>A0A194X9H6_MOLSC</name>
<sequence>MALEAAGVTSRDLARKPLGSSYQGDVFAGSYLHRVNGLPDHLNSAIWMMKLRPDTQHSQIFDIIQCGSVWSLHLKLPTADHSTMAAQLAFVSPQAAAIFMHHYRTYGIQIAGNWISCIYDKHGSPGHTTSETRVLRIEGPATVMNPQFWDAKFRSACSFQLDRWGYLQCDTPGKLRMEFRFSRVDGQAQTCRQMIERVLVHYGISVWYGPDPCGQIGNNK</sequence>
<dbReference type="KEGG" id="psco:LY89DRAFT_585643"/>
<dbReference type="GeneID" id="28819058"/>